<accession>A0AAN6X7G7</accession>
<dbReference type="Proteomes" id="UP001303160">
    <property type="component" value="Unassembled WGS sequence"/>
</dbReference>
<name>A0AAN6X7G7_9PEZI</name>
<comment type="caution">
    <text evidence="1">The sequence shown here is derived from an EMBL/GenBank/DDBJ whole genome shotgun (WGS) entry which is preliminary data.</text>
</comment>
<keyword evidence="2" id="KW-1185">Reference proteome</keyword>
<organism evidence="1 2">
    <name type="scientific">Triangularia verruculosa</name>
    <dbReference type="NCBI Taxonomy" id="2587418"/>
    <lineage>
        <taxon>Eukaryota</taxon>
        <taxon>Fungi</taxon>
        <taxon>Dikarya</taxon>
        <taxon>Ascomycota</taxon>
        <taxon>Pezizomycotina</taxon>
        <taxon>Sordariomycetes</taxon>
        <taxon>Sordariomycetidae</taxon>
        <taxon>Sordariales</taxon>
        <taxon>Podosporaceae</taxon>
        <taxon>Triangularia</taxon>
    </lineage>
</organism>
<reference evidence="1" key="1">
    <citation type="journal article" date="2023" name="Mol. Phylogenet. Evol.">
        <title>Genome-scale phylogeny and comparative genomics of the fungal order Sordariales.</title>
        <authorList>
            <person name="Hensen N."/>
            <person name="Bonometti L."/>
            <person name="Westerberg I."/>
            <person name="Brannstrom I.O."/>
            <person name="Guillou S."/>
            <person name="Cros-Aarteil S."/>
            <person name="Calhoun S."/>
            <person name="Haridas S."/>
            <person name="Kuo A."/>
            <person name="Mondo S."/>
            <person name="Pangilinan J."/>
            <person name="Riley R."/>
            <person name="LaButti K."/>
            <person name="Andreopoulos B."/>
            <person name="Lipzen A."/>
            <person name="Chen C."/>
            <person name="Yan M."/>
            <person name="Daum C."/>
            <person name="Ng V."/>
            <person name="Clum A."/>
            <person name="Steindorff A."/>
            <person name="Ohm R.A."/>
            <person name="Martin F."/>
            <person name="Silar P."/>
            <person name="Natvig D.O."/>
            <person name="Lalanne C."/>
            <person name="Gautier V."/>
            <person name="Ament-Velasquez S.L."/>
            <person name="Kruys A."/>
            <person name="Hutchinson M.I."/>
            <person name="Powell A.J."/>
            <person name="Barry K."/>
            <person name="Miller A.N."/>
            <person name="Grigoriev I.V."/>
            <person name="Debuchy R."/>
            <person name="Gladieux P."/>
            <person name="Hiltunen Thoren M."/>
            <person name="Johannesson H."/>
        </authorList>
    </citation>
    <scope>NUCLEOTIDE SEQUENCE</scope>
    <source>
        <strain evidence="1">CBS 315.58</strain>
    </source>
</reference>
<evidence type="ECO:0000313" key="1">
    <source>
        <dbReference type="EMBL" id="KAK4195375.1"/>
    </source>
</evidence>
<dbReference type="AlphaFoldDB" id="A0AAN6X7G7"/>
<sequence>MPTSRYSSPSLEYRVNAAYIAGIKLERVLLVFAACVVFEQEGDGAGITVHDLEAGQALDVINAADSTGPEQMDSSAQLDTRTCRLQSPPEAPGEYLVQTSGFLQGSVVYAVLAPAKINVSSDGSTKLSLTGRKGADLNVRGFPNFLSFGALTDLFDMEGQDLTNAKVSAIFKYAGNDGAGDPGTYLTDDPATTRTVELAAKIESKLGGGHTVVNADFLGETQKHGFGPDYSMPVRAPLEDALAHHNISTSIPSAINDTIKGYVTAVNWLFRTVAPEVTFAWQVNLWGGGTSTWIYSHDGSDGTSPATLAKGTADHLKLLAVYGGQWSPDFLAVDRYEADDFTLRGYVNSYCYGPFEWARFYDFCATLSLELQTPVAPWQIPASRIPSAKETVANLESEHWGSGGTYLFGDPAIGAKVDNIHLTILAIKPSTLVTHKDVRSLFTAAL</sequence>
<gene>
    <name evidence="1" type="ORF">QBC40DRAFT_301245</name>
</gene>
<evidence type="ECO:0000313" key="2">
    <source>
        <dbReference type="Proteomes" id="UP001303160"/>
    </source>
</evidence>
<protein>
    <submittedName>
        <fullName evidence="1">Uncharacterized protein</fullName>
    </submittedName>
</protein>
<dbReference type="EMBL" id="MU864015">
    <property type="protein sequence ID" value="KAK4195375.1"/>
    <property type="molecule type" value="Genomic_DNA"/>
</dbReference>
<reference evidence="1" key="2">
    <citation type="submission" date="2023-05" db="EMBL/GenBank/DDBJ databases">
        <authorList>
            <consortium name="Lawrence Berkeley National Laboratory"/>
            <person name="Steindorff A."/>
            <person name="Hensen N."/>
            <person name="Bonometti L."/>
            <person name="Westerberg I."/>
            <person name="Brannstrom I.O."/>
            <person name="Guillou S."/>
            <person name="Cros-Aarteil S."/>
            <person name="Calhoun S."/>
            <person name="Haridas S."/>
            <person name="Kuo A."/>
            <person name="Mondo S."/>
            <person name="Pangilinan J."/>
            <person name="Riley R."/>
            <person name="Labutti K."/>
            <person name="Andreopoulos B."/>
            <person name="Lipzen A."/>
            <person name="Chen C."/>
            <person name="Yanf M."/>
            <person name="Daum C."/>
            <person name="Ng V."/>
            <person name="Clum A."/>
            <person name="Ohm R."/>
            <person name="Martin F."/>
            <person name="Silar P."/>
            <person name="Natvig D."/>
            <person name="Lalanne C."/>
            <person name="Gautier V."/>
            <person name="Ament-Velasquez S.L."/>
            <person name="Kruys A."/>
            <person name="Hutchinson M.I."/>
            <person name="Powell A.J."/>
            <person name="Barry K."/>
            <person name="Miller A.N."/>
            <person name="Grigoriev I.V."/>
            <person name="Debuchy R."/>
            <person name="Gladieux P."/>
            <person name="Thoren M.H."/>
            <person name="Johannesson H."/>
        </authorList>
    </citation>
    <scope>NUCLEOTIDE SEQUENCE</scope>
    <source>
        <strain evidence="1">CBS 315.58</strain>
    </source>
</reference>
<proteinExistence type="predicted"/>